<proteinExistence type="inferred from homology"/>
<dbReference type="EMBL" id="SIHO01000003">
    <property type="protein sequence ID" value="TFU01533.1"/>
    <property type="molecule type" value="Genomic_DNA"/>
</dbReference>
<dbReference type="Pfam" id="PF21102">
    <property type="entry name" value="DprA_N"/>
    <property type="match status" value="1"/>
</dbReference>
<evidence type="ECO:0000313" key="4">
    <source>
        <dbReference type="EMBL" id="TFU01533.1"/>
    </source>
</evidence>
<dbReference type="AlphaFoldDB" id="A0A4Y9EL86"/>
<dbReference type="InterPro" id="IPR003488">
    <property type="entry name" value="DprA"/>
</dbReference>
<dbReference type="Gene3D" id="1.10.10.10">
    <property type="entry name" value="Winged helix-like DNA-binding domain superfamily/Winged helix DNA-binding domain"/>
    <property type="match status" value="1"/>
</dbReference>
<dbReference type="Pfam" id="PF17782">
    <property type="entry name" value="WHD_DprA"/>
    <property type="match status" value="1"/>
</dbReference>
<gene>
    <name evidence="4" type="primary">dprA</name>
    <name evidence="4" type="ORF">EUV02_14215</name>
</gene>
<feature type="domain" description="DprA winged helix" evidence="3">
    <location>
        <begin position="272"/>
        <end position="331"/>
    </location>
</feature>
<reference evidence="4 5" key="1">
    <citation type="submission" date="2019-02" db="EMBL/GenBank/DDBJ databases">
        <title>Polymorphobacter sp. isolated from the lake at the Tibet of China.</title>
        <authorList>
            <person name="Li A."/>
        </authorList>
    </citation>
    <scope>NUCLEOTIDE SEQUENCE [LARGE SCALE GENOMIC DNA]</scope>
    <source>
        <strain evidence="4 5">DJ1R-1</strain>
    </source>
</reference>
<dbReference type="InterPro" id="IPR041614">
    <property type="entry name" value="DprA_WH"/>
</dbReference>
<dbReference type="Proteomes" id="UP000297737">
    <property type="component" value="Unassembled WGS sequence"/>
</dbReference>
<dbReference type="NCBIfam" id="TIGR00732">
    <property type="entry name" value="dprA"/>
    <property type="match status" value="1"/>
</dbReference>
<dbReference type="OrthoDB" id="9785707at2"/>
<dbReference type="SUPFAM" id="SSF102405">
    <property type="entry name" value="MCP/YpsA-like"/>
    <property type="match status" value="1"/>
</dbReference>
<evidence type="ECO:0000259" key="3">
    <source>
        <dbReference type="Pfam" id="PF17782"/>
    </source>
</evidence>
<dbReference type="InterPro" id="IPR036388">
    <property type="entry name" value="WH-like_DNA-bd_sf"/>
</dbReference>
<name>A0A4Y9EL86_9SPHN</name>
<evidence type="ECO:0000259" key="2">
    <source>
        <dbReference type="Pfam" id="PF02481"/>
    </source>
</evidence>
<dbReference type="PANTHER" id="PTHR43022">
    <property type="entry name" value="PROTEIN SMF"/>
    <property type="match status" value="1"/>
</dbReference>
<keyword evidence="5" id="KW-1185">Reference proteome</keyword>
<feature type="domain" description="Smf/DprA SLOG" evidence="2">
    <location>
        <begin position="46"/>
        <end position="252"/>
    </location>
</feature>
<protein>
    <submittedName>
        <fullName evidence="4">DNA-protecting protein DprA</fullName>
    </submittedName>
</protein>
<dbReference type="PANTHER" id="PTHR43022:SF1">
    <property type="entry name" value="PROTEIN SMF"/>
    <property type="match status" value="1"/>
</dbReference>
<comment type="similarity">
    <text evidence="1">Belongs to the DprA/Smf family.</text>
</comment>
<dbReference type="GO" id="GO:0009294">
    <property type="term" value="P:DNA-mediated transformation"/>
    <property type="evidence" value="ECO:0007669"/>
    <property type="project" value="InterPro"/>
</dbReference>
<dbReference type="Gene3D" id="3.40.50.450">
    <property type="match status" value="1"/>
</dbReference>
<sequence length="336" mass="34039">MRFGTAVAAVDALPDLARRGGRNLRIATSAEAEAEIDAVSGFGGQLLFIGGDFYPHLLAHSEAAPPVLAVKGDLALLERPAVAIVGARNASGAGTRFARELAAGLAAAELVVVSGLARGIDTAAHWGALEGGTIGVIAGGLDVAYPPEAADLQAQIGERGLIVAEQPFGTQPQARHFPRRNRIIAALAAGTVVVEGALKSGSLITARIAAEAGREVMAVPGSPLDPRAQGCNQLIREGATLIQNAADVLEALNSFTAGIGGRFAAPAAHYDAAPLALEADESAHTTVSALLSPTPCPVDELVRLSGLPSAIVATVLLDLELGGQLVRHAGGRVAAM</sequence>
<accession>A0A4Y9EL86</accession>
<evidence type="ECO:0000313" key="5">
    <source>
        <dbReference type="Proteomes" id="UP000297737"/>
    </source>
</evidence>
<evidence type="ECO:0000256" key="1">
    <source>
        <dbReference type="ARBA" id="ARBA00006525"/>
    </source>
</evidence>
<comment type="caution">
    <text evidence="4">The sequence shown here is derived from an EMBL/GenBank/DDBJ whole genome shotgun (WGS) entry which is preliminary data.</text>
</comment>
<dbReference type="Pfam" id="PF02481">
    <property type="entry name" value="DNA_processg_A"/>
    <property type="match status" value="1"/>
</dbReference>
<organism evidence="4 5">
    <name type="scientific">Glacieibacterium arshaanense</name>
    <dbReference type="NCBI Taxonomy" id="2511025"/>
    <lineage>
        <taxon>Bacteria</taxon>
        <taxon>Pseudomonadati</taxon>
        <taxon>Pseudomonadota</taxon>
        <taxon>Alphaproteobacteria</taxon>
        <taxon>Sphingomonadales</taxon>
        <taxon>Sphingosinicellaceae</taxon>
        <taxon>Glacieibacterium</taxon>
    </lineage>
</organism>
<dbReference type="InterPro" id="IPR057666">
    <property type="entry name" value="DrpA_SLOG"/>
</dbReference>